<evidence type="ECO:0000256" key="9">
    <source>
        <dbReference type="ARBA" id="ARBA00022786"/>
    </source>
</evidence>
<feature type="transmembrane region" description="Helical" evidence="16">
    <location>
        <begin position="40"/>
        <end position="61"/>
    </location>
</feature>
<dbReference type="GO" id="GO:0016567">
    <property type="term" value="P:protein ubiquitination"/>
    <property type="evidence" value="ECO:0007669"/>
    <property type="project" value="InterPro"/>
</dbReference>
<dbReference type="AlphaFoldDB" id="A0A834G320"/>
<comment type="caution">
    <text evidence="18">The sequence shown here is derived from an EMBL/GenBank/DDBJ whole genome shotgun (WGS) entry which is preliminary data.</text>
</comment>
<evidence type="ECO:0000256" key="7">
    <source>
        <dbReference type="ARBA" id="ARBA00022723"/>
    </source>
</evidence>
<evidence type="ECO:0000256" key="11">
    <source>
        <dbReference type="ARBA" id="ARBA00022989"/>
    </source>
</evidence>
<dbReference type="SUPFAM" id="SSF57850">
    <property type="entry name" value="RING/U-box"/>
    <property type="match status" value="1"/>
</dbReference>
<dbReference type="PANTHER" id="PTHR46913:SF1">
    <property type="entry name" value="RING-H2 FINGER PROTEIN ATL16"/>
    <property type="match status" value="1"/>
</dbReference>
<keyword evidence="9" id="KW-0833">Ubl conjugation pathway</keyword>
<feature type="region of interest" description="Disordered" evidence="15">
    <location>
        <begin position="301"/>
        <end position="325"/>
    </location>
</feature>
<name>A0A834G320_RHOSS</name>
<evidence type="ECO:0000256" key="8">
    <source>
        <dbReference type="ARBA" id="ARBA00022771"/>
    </source>
</evidence>
<evidence type="ECO:0000259" key="17">
    <source>
        <dbReference type="PROSITE" id="PS50089"/>
    </source>
</evidence>
<comment type="catalytic activity">
    <reaction evidence="1">
        <text>S-ubiquitinyl-[E2 ubiquitin-conjugating enzyme]-L-cysteine + [acceptor protein]-L-lysine = [E2 ubiquitin-conjugating enzyme]-L-cysteine + N(6)-ubiquitinyl-[acceptor protein]-L-lysine.</text>
        <dbReference type="EC" id="2.3.2.27"/>
    </reaction>
</comment>
<evidence type="ECO:0000256" key="10">
    <source>
        <dbReference type="ARBA" id="ARBA00022833"/>
    </source>
</evidence>
<keyword evidence="12 16" id="KW-0472">Membrane</keyword>
<evidence type="ECO:0000256" key="14">
    <source>
        <dbReference type="PROSITE-ProRule" id="PRU00175"/>
    </source>
</evidence>
<dbReference type="Pfam" id="PF13639">
    <property type="entry name" value="zf-RING_2"/>
    <property type="match status" value="1"/>
</dbReference>
<gene>
    <name evidence="18" type="ORF">RHSIM_Rhsim13G0034100</name>
</gene>
<protein>
    <recommendedName>
        <fullName evidence="4">RING-type E3 ubiquitin transferase</fullName>
        <ecNumber evidence="4">2.3.2.27</ecNumber>
    </recommendedName>
</protein>
<dbReference type="SMART" id="SM00184">
    <property type="entry name" value="RING"/>
    <property type="match status" value="1"/>
</dbReference>
<evidence type="ECO:0000256" key="16">
    <source>
        <dbReference type="SAM" id="Phobius"/>
    </source>
</evidence>
<dbReference type="EC" id="2.3.2.27" evidence="4"/>
<comment type="similarity">
    <text evidence="13">Belongs to the RING-type zinc finger family. ATL subfamily.</text>
</comment>
<dbReference type="Gene3D" id="3.30.40.10">
    <property type="entry name" value="Zinc/RING finger domain, C3HC4 (zinc finger)"/>
    <property type="match status" value="1"/>
</dbReference>
<evidence type="ECO:0000256" key="5">
    <source>
        <dbReference type="ARBA" id="ARBA00022679"/>
    </source>
</evidence>
<evidence type="ECO:0000256" key="13">
    <source>
        <dbReference type="ARBA" id="ARBA00024209"/>
    </source>
</evidence>
<evidence type="ECO:0000256" key="3">
    <source>
        <dbReference type="ARBA" id="ARBA00004906"/>
    </source>
</evidence>
<evidence type="ECO:0000256" key="1">
    <source>
        <dbReference type="ARBA" id="ARBA00000900"/>
    </source>
</evidence>
<dbReference type="GO" id="GO:0016020">
    <property type="term" value="C:membrane"/>
    <property type="evidence" value="ECO:0007669"/>
    <property type="project" value="UniProtKB-SubCell"/>
</dbReference>
<dbReference type="InterPro" id="IPR001841">
    <property type="entry name" value="Znf_RING"/>
</dbReference>
<dbReference type="EMBL" id="WJXA01000013">
    <property type="protein sequence ID" value="KAF7120631.1"/>
    <property type="molecule type" value="Genomic_DNA"/>
</dbReference>
<keyword evidence="11 16" id="KW-1133">Transmembrane helix</keyword>
<keyword evidence="7" id="KW-0479">Metal-binding</keyword>
<dbReference type="PANTHER" id="PTHR46913">
    <property type="entry name" value="RING-H2 FINGER PROTEIN ATL16"/>
    <property type="match status" value="1"/>
</dbReference>
<proteinExistence type="inferred from homology"/>
<dbReference type="InterPro" id="IPR044600">
    <property type="entry name" value="ATL1/ATL16-like"/>
</dbReference>
<evidence type="ECO:0000256" key="4">
    <source>
        <dbReference type="ARBA" id="ARBA00012483"/>
    </source>
</evidence>
<dbReference type="FunFam" id="3.30.40.10:FF:000187">
    <property type="entry name" value="E3 ubiquitin-protein ligase ATL6"/>
    <property type="match status" value="1"/>
</dbReference>
<reference evidence="18" key="1">
    <citation type="submission" date="2019-11" db="EMBL/GenBank/DDBJ databases">
        <authorList>
            <person name="Liu Y."/>
            <person name="Hou J."/>
            <person name="Li T.-Q."/>
            <person name="Guan C.-H."/>
            <person name="Wu X."/>
            <person name="Wu H.-Z."/>
            <person name="Ling F."/>
            <person name="Zhang R."/>
            <person name="Shi X.-G."/>
            <person name="Ren J.-P."/>
            <person name="Chen E.-F."/>
            <person name="Sun J.-M."/>
        </authorList>
    </citation>
    <scope>NUCLEOTIDE SEQUENCE</scope>
    <source>
        <strain evidence="18">Adult_tree_wgs_1</strain>
        <tissue evidence="18">Leaves</tissue>
    </source>
</reference>
<dbReference type="PROSITE" id="PS50089">
    <property type="entry name" value="ZF_RING_2"/>
    <property type="match status" value="1"/>
</dbReference>
<dbReference type="InterPro" id="IPR013083">
    <property type="entry name" value="Znf_RING/FYVE/PHD"/>
</dbReference>
<sequence>MVPLHKHMIYNHESQPLPPIKNPQTQPPLLATSHNSSFPILPIAILCIFATAFLLVIYYILLAKCCFTWQQLDPLRRFSLPRRPPPPPTDDPLTAYSPSSHGLDEFLIREIPTFQYRKIESRDRDELVNKCIVCLSEFQEQDVLRVLPKCGHGFHLDCIDIWLQSNANCPLCRTSISGETKCLIDRIVAPNSSPQEPFDAILGGDDDFVVIELTNGIRERSEQREVGRKFDELIKIGNVKKQGKQGKFRRVSIMGDECIDAMREKDDRFCVQPMRRSFSLDSAADPHVYLAVQEIIRQSGSQSEVRSRGESSSRGRRQFFPFGNGRGSRSAVLPVEF</sequence>
<dbReference type="GO" id="GO:0061630">
    <property type="term" value="F:ubiquitin protein ligase activity"/>
    <property type="evidence" value="ECO:0007669"/>
    <property type="project" value="UniProtKB-EC"/>
</dbReference>
<feature type="domain" description="RING-type" evidence="17">
    <location>
        <begin position="131"/>
        <end position="173"/>
    </location>
</feature>
<keyword evidence="19" id="KW-1185">Reference proteome</keyword>
<evidence type="ECO:0000313" key="18">
    <source>
        <dbReference type="EMBL" id="KAF7120631.1"/>
    </source>
</evidence>
<evidence type="ECO:0000256" key="6">
    <source>
        <dbReference type="ARBA" id="ARBA00022692"/>
    </source>
</evidence>
<comment type="subcellular location">
    <subcellularLocation>
        <location evidence="2">Membrane</location>
        <topology evidence="2">Single-pass membrane protein</topology>
    </subcellularLocation>
</comment>
<accession>A0A834G320</accession>
<dbReference type="CDD" id="cd16461">
    <property type="entry name" value="RING-H2_EL5-like"/>
    <property type="match status" value="1"/>
</dbReference>
<evidence type="ECO:0000256" key="15">
    <source>
        <dbReference type="SAM" id="MobiDB-lite"/>
    </source>
</evidence>
<keyword evidence="8 14" id="KW-0863">Zinc-finger</keyword>
<keyword evidence="10" id="KW-0862">Zinc</keyword>
<evidence type="ECO:0000256" key="12">
    <source>
        <dbReference type="ARBA" id="ARBA00023136"/>
    </source>
</evidence>
<dbReference type="GO" id="GO:0008270">
    <property type="term" value="F:zinc ion binding"/>
    <property type="evidence" value="ECO:0007669"/>
    <property type="project" value="UniProtKB-KW"/>
</dbReference>
<dbReference type="OrthoDB" id="8062037at2759"/>
<keyword evidence="6 16" id="KW-0812">Transmembrane</keyword>
<organism evidence="18 19">
    <name type="scientific">Rhododendron simsii</name>
    <name type="common">Sims's rhododendron</name>
    <dbReference type="NCBI Taxonomy" id="118357"/>
    <lineage>
        <taxon>Eukaryota</taxon>
        <taxon>Viridiplantae</taxon>
        <taxon>Streptophyta</taxon>
        <taxon>Embryophyta</taxon>
        <taxon>Tracheophyta</taxon>
        <taxon>Spermatophyta</taxon>
        <taxon>Magnoliopsida</taxon>
        <taxon>eudicotyledons</taxon>
        <taxon>Gunneridae</taxon>
        <taxon>Pentapetalae</taxon>
        <taxon>asterids</taxon>
        <taxon>Ericales</taxon>
        <taxon>Ericaceae</taxon>
        <taxon>Ericoideae</taxon>
        <taxon>Rhodoreae</taxon>
        <taxon>Rhododendron</taxon>
    </lineage>
</organism>
<dbReference type="Proteomes" id="UP000626092">
    <property type="component" value="Unassembled WGS sequence"/>
</dbReference>
<evidence type="ECO:0000256" key="2">
    <source>
        <dbReference type="ARBA" id="ARBA00004167"/>
    </source>
</evidence>
<evidence type="ECO:0000313" key="19">
    <source>
        <dbReference type="Proteomes" id="UP000626092"/>
    </source>
</evidence>
<comment type="pathway">
    <text evidence="3">Protein modification; protein ubiquitination.</text>
</comment>
<keyword evidence="5" id="KW-0808">Transferase</keyword>